<comment type="caution">
    <text evidence="1">The sequence shown here is derived from an EMBL/GenBank/DDBJ whole genome shotgun (WGS) entry which is preliminary data.</text>
</comment>
<dbReference type="Proteomes" id="UP000191285">
    <property type="component" value="Unassembled WGS sequence"/>
</dbReference>
<organism evidence="1 2">
    <name type="scientific">Penicillium steckii</name>
    <dbReference type="NCBI Taxonomy" id="303698"/>
    <lineage>
        <taxon>Eukaryota</taxon>
        <taxon>Fungi</taxon>
        <taxon>Dikarya</taxon>
        <taxon>Ascomycota</taxon>
        <taxon>Pezizomycotina</taxon>
        <taxon>Eurotiomycetes</taxon>
        <taxon>Eurotiomycetidae</taxon>
        <taxon>Eurotiales</taxon>
        <taxon>Aspergillaceae</taxon>
        <taxon>Penicillium</taxon>
    </lineage>
</organism>
<reference evidence="2" key="1">
    <citation type="journal article" date="2017" name="Nat. Microbiol.">
        <title>Global analysis of biosynthetic gene clusters reveals vast potential of secondary metabolite production in Penicillium species.</title>
        <authorList>
            <person name="Nielsen J.C."/>
            <person name="Grijseels S."/>
            <person name="Prigent S."/>
            <person name="Ji B."/>
            <person name="Dainat J."/>
            <person name="Nielsen K.F."/>
            <person name="Frisvad J.C."/>
            <person name="Workman M."/>
            <person name="Nielsen J."/>
        </authorList>
    </citation>
    <scope>NUCLEOTIDE SEQUENCE [LARGE SCALE GENOMIC DNA]</scope>
    <source>
        <strain evidence="2">IBT 24891</strain>
    </source>
</reference>
<dbReference type="EMBL" id="MLKD01000024">
    <property type="protein sequence ID" value="OQE16392.1"/>
    <property type="molecule type" value="Genomic_DNA"/>
</dbReference>
<sequence length="35" mass="3927">MQGLAEFTEILRYEWSLLGPGIAMDRAMVVDAEVN</sequence>
<dbReference type="AlphaFoldDB" id="A0A1V6SQS7"/>
<keyword evidence="2" id="KW-1185">Reference proteome</keyword>
<evidence type="ECO:0000313" key="1">
    <source>
        <dbReference type="EMBL" id="OQE16392.1"/>
    </source>
</evidence>
<gene>
    <name evidence="1" type="ORF">PENSTE_c024G06506</name>
</gene>
<protein>
    <submittedName>
        <fullName evidence="1">Uncharacterized protein</fullName>
    </submittedName>
</protein>
<accession>A0A1V6SQS7</accession>
<evidence type="ECO:0000313" key="2">
    <source>
        <dbReference type="Proteomes" id="UP000191285"/>
    </source>
</evidence>
<name>A0A1V6SQS7_9EURO</name>
<proteinExistence type="predicted"/>